<name>A0A5E4QJR8_9NEOP</name>
<protein>
    <recommendedName>
        <fullName evidence="3">Retrovirus-related Pol polyprotein from transposon TNT 1-94</fullName>
    </recommendedName>
</protein>
<reference evidence="1 2" key="1">
    <citation type="submission" date="2017-07" db="EMBL/GenBank/DDBJ databases">
        <authorList>
            <person name="Talla V."/>
            <person name="Backstrom N."/>
        </authorList>
    </citation>
    <scope>NUCLEOTIDE SEQUENCE [LARGE SCALE GENOMIC DNA]</scope>
</reference>
<dbReference type="Pfam" id="PF14223">
    <property type="entry name" value="Retrotran_gag_2"/>
    <property type="match status" value="1"/>
</dbReference>
<accession>A0A5E4QJR8</accession>
<sequence length="171" mass="19493">MFRCLHFPGFTLTIAPHAFLDLNTNKTMNAYEDKGINNRCRLLSRLVSLKLDMFNSITEYITEIMRVANQLSDMGKEIDDELLAALMLQGLLEEYTPMRLALENTNTELTTDFIKTKLLQLDGTKVWAIQGDAGPSSALITTKYHKKFVQRNKQKKMVKCFICEGPHKACV</sequence>
<keyword evidence="2" id="KW-1185">Reference proteome</keyword>
<dbReference type="Proteomes" id="UP000324832">
    <property type="component" value="Unassembled WGS sequence"/>
</dbReference>
<evidence type="ECO:0008006" key="3">
    <source>
        <dbReference type="Google" id="ProtNLM"/>
    </source>
</evidence>
<dbReference type="AlphaFoldDB" id="A0A5E4QJR8"/>
<proteinExistence type="predicted"/>
<organism evidence="1 2">
    <name type="scientific">Leptidea sinapis</name>
    <dbReference type="NCBI Taxonomy" id="189913"/>
    <lineage>
        <taxon>Eukaryota</taxon>
        <taxon>Metazoa</taxon>
        <taxon>Ecdysozoa</taxon>
        <taxon>Arthropoda</taxon>
        <taxon>Hexapoda</taxon>
        <taxon>Insecta</taxon>
        <taxon>Pterygota</taxon>
        <taxon>Neoptera</taxon>
        <taxon>Endopterygota</taxon>
        <taxon>Lepidoptera</taxon>
        <taxon>Glossata</taxon>
        <taxon>Ditrysia</taxon>
        <taxon>Papilionoidea</taxon>
        <taxon>Pieridae</taxon>
        <taxon>Dismorphiinae</taxon>
        <taxon>Leptidea</taxon>
    </lineage>
</organism>
<evidence type="ECO:0000313" key="1">
    <source>
        <dbReference type="EMBL" id="VVC97853.1"/>
    </source>
</evidence>
<evidence type="ECO:0000313" key="2">
    <source>
        <dbReference type="Proteomes" id="UP000324832"/>
    </source>
</evidence>
<dbReference type="EMBL" id="FZQP02003333">
    <property type="protein sequence ID" value="VVC97853.1"/>
    <property type="molecule type" value="Genomic_DNA"/>
</dbReference>
<gene>
    <name evidence="1" type="ORF">LSINAPIS_LOCUS9044</name>
</gene>